<dbReference type="EMBL" id="JAKCXM010000940">
    <property type="protein sequence ID" value="KAJ0391600.1"/>
    <property type="molecule type" value="Genomic_DNA"/>
</dbReference>
<keyword evidence="2" id="KW-0732">Signal</keyword>
<reference evidence="3" key="1">
    <citation type="submission" date="2021-12" db="EMBL/GenBank/DDBJ databases">
        <title>Prjna785345.</title>
        <authorList>
            <person name="Rujirawat T."/>
            <person name="Krajaejun T."/>
        </authorList>
    </citation>
    <scope>NUCLEOTIDE SEQUENCE</scope>
    <source>
        <strain evidence="3">Pi057C3</strain>
    </source>
</reference>
<comment type="caution">
    <text evidence="3">The sequence shown here is derived from an EMBL/GenBank/DDBJ whole genome shotgun (WGS) entry which is preliminary data.</text>
</comment>
<evidence type="ECO:0000313" key="3">
    <source>
        <dbReference type="EMBL" id="KAJ0391600.1"/>
    </source>
</evidence>
<feature type="chain" id="PRO_5041966682" evidence="2">
    <location>
        <begin position="27"/>
        <end position="380"/>
    </location>
</feature>
<accession>A0AAD5Q1F9</accession>
<dbReference type="Proteomes" id="UP001209570">
    <property type="component" value="Unassembled WGS sequence"/>
</dbReference>
<organism evidence="3 4">
    <name type="scientific">Pythium insidiosum</name>
    <name type="common">Pythiosis disease agent</name>
    <dbReference type="NCBI Taxonomy" id="114742"/>
    <lineage>
        <taxon>Eukaryota</taxon>
        <taxon>Sar</taxon>
        <taxon>Stramenopiles</taxon>
        <taxon>Oomycota</taxon>
        <taxon>Peronosporomycetes</taxon>
        <taxon>Pythiales</taxon>
        <taxon>Pythiaceae</taxon>
        <taxon>Pythium</taxon>
    </lineage>
</organism>
<feature type="compositionally biased region" description="Basic residues" evidence="1">
    <location>
        <begin position="352"/>
        <end position="380"/>
    </location>
</feature>
<protein>
    <submittedName>
        <fullName evidence="3">Uncharacterized protein</fullName>
    </submittedName>
</protein>
<sequence length="380" mass="40452">MFSHKLIAVAAAVALAVGASTSEVSAHTYLKVTHKAHGGRAEVNIAVKELCKAGTSQISVEGVDGDFCVKGQPCVAGIAGACPAPQSGLEFGSFCDKVKTGVMGCKPYKSWEDWKKDHPEDGDECDDDETEMSVEGVDGIFCVKGNACAANTNGTCPEPQDGLEFGSYCDKVKTGVFGCKPKAAPKAPKTAKKTAKSHKQHLKCGKDESSMSVEGVEGVFCVKGQACVDDIVGECPVPQEGLEFGAYCDEVKTGVMGCKPYKSWDEWEEDHPEDDSEESEEVDDECDDDETEMSVEGVEGIFCVKGQACVANTNGTCPEPQEGLEFGAYCGKVKTGVLGCKPYKSEAERKAGPPKKKHHAKFVKGHSKKVVKAHGKKVHH</sequence>
<feature type="signal peptide" evidence="2">
    <location>
        <begin position="1"/>
        <end position="26"/>
    </location>
</feature>
<evidence type="ECO:0000313" key="4">
    <source>
        <dbReference type="Proteomes" id="UP001209570"/>
    </source>
</evidence>
<evidence type="ECO:0000256" key="1">
    <source>
        <dbReference type="SAM" id="MobiDB-lite"/>
    </source>
</evidence>
<keyword evidence="4" id="KW-1185">Reference proteome</keyword>
<gene>
    <name evidence="3" type="ORF">P43SY_004163</name>
</gene>
<dbReference type="AlphaFoldDB" id="A0AAD5Q1F9"/>
<feature type="region of interest" description="Disordered" evidence="1">
    <location>
        <begin position="348"/>
        <end position="380"/>
    </location>
</feature>
<name>A0AAD5Q1F9_PYTIN</name>
<evidence type="ECO:0000256" key="2">
    <source>
        <dbReference type="SAM" id="SignalP"/>
    </source>
</evidence>
<feature type="region of interest" description="Disordered" evidence="1">
    <location>
        <begin position="266"/>
        <end position="290"/>
    </location>
</feature>
<proteinExistence type="predicted"/>